<dbReference type="NCBIfam" id="TIGR01726">
    <property type="entry name" value="HEQRo_perm_3TM"/>
    <property type="match status" value="1"/>
</dbReference>
<organism evidence="11 12">
    <name type="scientific">Arthrobacter ginsengisoli</name>
    <dbReference type="NCBI Taxonomy" id="1356565"/>
    <lineage>
        <taxon>Bacteria</taxon>
        <taxon>Bacillati</taxon>
        <taxon>Actinomycetota</taxon>
        <taxon>Actinomycetes</taxon>
        <taxon>Micrococcales</taxon>
        <taxon>Micrococcaceae</taxon>
        <taxon>Arthrobacter</taxon>
    </lineage>
</organism>
<keyword evidence="2 8" id="KW-0813">Transport</keyword>
<comment type="caution">
    <text evidence="11">The sequence shown here is derived from an EMBL/GenBank/DDBJ whole genome shotgun (WGS) entry which is preliminary data.</text>
</comment>
<feature type="transmembrane region" description="Helical" evidence="8">
    <location>
        <begin position="68"/>
        <end position="86"/>
    </location>
</feature>
<dbReference type="Gene3D" id="1.10.3720.10">
    <property type="entry name" value="MetI-like"/>
    <property type="match status" value="1"/>
</dbReference>
<dbReference type="Pfam" id="PF00528">
    <property type="entry name" value="BPD_transp_1"/>
    <property type="match status" value="1"/>
</dbReference>
<dbReference type="PROSITE" id="PS50928">
    <property type="entry name" value="ABC_TM1"/>
    <property type="match status" value="1"/>
</dbReference>
<feature type="transmembrane region" description="Helical" evidence="8">
    <location>
        <begin position="294"/>
        <end position="319"/>
    </location>
</feature>
<evidence type="ECO:0000256" key="5">
    <source>
        <dbReference type="ARBA" id="ARBA00022970"/>
    </source>
</evidence>
<feature type="domain" description="ABC transmembrane type-1" evidence="10">
    <location>
        <begin position="109"/>
        <end position="316"/>
    </location>
</feature>
<gene>
    <name evidence="11" type="ORF">J2X01_000894</name>
</gene>
<keyword evidence="4 8" id="KW-0812">Transmembrane</keyword>
<reference evidence="11 12" key="1">
    <citation type="submission" date="2023-07" db="EMBL/GenBank/DDBJ databases">
        <title>Sorghum-associated microbial communities from plants grown in Nebraska, USA.</title>
        <authorList>
            <person name="Schachtman D."/>
        </authorList>
    </citation>
    <scope>NUCLEOTIDE SEQUENCE [LARGE SCALE GENOMIC DNA]</scope>
    <source>
        <strain evidence="11 12">BE167</strain>
    </source>
</reference>
<dbReference type="InterPro" id="IPR000515">
    <property type="entry name" value="MetI-like"/>
</dbReference>
<keyword evidence="12" id="KW-1185">Reference proteome</keyword>
<evidence type="ECO:0000313" key="11">
    <source>
        <dbReference type="EMBL" id="MDR7081613.1"/>
    </source>
</evidence>
<dbReference type="PANTHER" id="PTHR30614:SF0">
    <property type="entry name" value="L-CYSTINE TRANSPORT SYSTEM PERMEASE PROTEIN TCYL"/>
    <property type="match status" value="1"/>
</dbReference>
<evidence type="ECO:0000256" key="6">
    <source>
        <dbReference type="ARBA" id="ARBA00022989"/>
    </source>
</evidence>
<keyword evidence="3" id="KW-1003">Cell membrane</keyword>
<dbReference type="InterPro" id="IPR035906">
    <property type="entry name" value="MetI-like_sf"/>
</dbReference>
<feature type="region of interest" description="Disordered" evidence="9">
    <location>
        <begin position="1"/>
        <end position="25"/>
    </location>
</feature>
<evidence type="ECO:0000313" key="12">
    <source>
        <dbReference type="Proteomes" id="UP001252243"/>
    </source>
</evidence>
<dbReference type="PANTHER" id="PTHR30614">
    <property type="entry name" value="MEMBRANE COMPONENT OF AMINO ACID ABC TRANSPORTER"/>
    <property type="match status" value="1"/>
</dbReference>
<comment type="similarity">
    <text evidence="8">Belongs to the binding-protein-dependent transport system permease family.</text>
</comment>
<sequence length="358" mass="38762">MSSTTTKVAQSAPASAGTTTTPEDTAAAEAATAVPAGAGNAGSQPGNRGAATDYAEYRVVPARHPWRWVGTAVVALGVAGIAWSLATNPRWEWGVVAQWFTAKSIVDGLLETLKLTAISGILGFVLGFILALMRLSASPLLVSVSWTFSWIFRSTPLLVQMLLWYNLGYLYEKISLGLPFTDVRFFEVQTTTLISQFAAAVLGLTLNQAAYSAEIIRGGILSVDQGQVEAAAALGIPAWRRSTRIVLPQAMRAILPTAFNEIIGLVKGTSIVYVLAYSELFYTVQVIYNRTQQVLPLLLVATLWYVVITSVLSVFQYYIERHYSKGAVRTLPLTPLQKARKFLSTHALSADNSAKVTR</sequence>
<feature type="compositionally biased region" description="Low complexity" evidence="9">
    <location>
        <begin position="9"/>
        <end position="25"/>
    </location>
</feature>
<evidence type="ECO:0000256" key="9">
    <source>
        <dbReference type="SAM" id="MobiDB-lite"/>
    </source>
</evidence>
<evidence type="ECO:0000256" key="3">
    <source>
        <dbReference type="ARBA" id="ARBA00022475"/>
    </source>
</evidence>
<evidence type="ECO:0000256" key="7">
    <source>
        <dbReference type="ARBA" id="ARBA00023136"/>
    </source>
</evidence>
<dbReference type="RefSeq" id="WP_310051019.1">
    <property type="nucleotide sequence ID" value="NZ_JAVDVQ010000003.1"/>
</dbReference>
<evidence type="ECO:0000256" key="8">
    <source>
        <dbReference type="RuleBase" id="RU363032"/>
    </source>
</evidence>
<name>A0ABU1U8V5_9MICC</name>
<protein>
    <submittedName>
        <fullName evidence="11">Polar amino acid transport system permease protein</fullName>
    </submittedName>
</protein>
<dbReference type="Proteomes" id="UP001252243">
    <property type="component" value="Unassembled WGS sequence"/>
</dbReference>
<dbReference type="InterPro" id="IPR010065">
    <property type="entry name" value="AA_ABC_transptr_permease_3TM"/>
</dbReference>
<keyword evidence="7 8" id="KW-0472">Membrane</keyword>
<dbReference type="EMBL" id="JAVDVQ010000003">
    <property type="protein sequence ID" value="MDR7081613.1"/>
    <property type="molecule type" value="Genomic_DNA"/>
</dbReference>
<evidence type="ECO:0000256" key="1">
    <source>
        <dbReference type="ARBA" id="ARBA00004651"/>
    </source>
</evidence>
<feature type="transmembrane region" description="Helical" evidence="8">
    <location>
        <begin position="115"/>
        <end position="133"/>
    </location>
</feature>
<accession>A0ABU1U8V5</accession>
<evidence type="ECO:0000256" key="4">
    <source>
        <dbReference type="ARBA" id="ARBA00022692"/>
    </source>
</evidence>
<proteinExistence type="inferred from homology"/>
<feature type="transmembrane region" description="Helical" evidence="8">
    <location>
        <begin position="270"/>
        <end position="288"/>
    </location>
</feature>
<keyword evidence="5" id="KW-0029">Amino-acid transport</keyword>
<keyword evidence="6 8" id="KW-1133">Transmembrane helix</keyword>
<dbReference type="CDD" id="cd06261">
    <property type="entry name" value="TM_PBP2"/>
    <property type="match status" value="1"/>
</dbReference>
<feature type="transmembrane region" description="Helical" evidence="8">
    <location>
        <begin position="140"/>
        <end position="165"/>
    </location>
</feature>
<evidence type="ECO:0000256" key="2">
    <source>
        <dbReference type="ARBA" id="ARBA00022448"/>
    </source>
</evidence>
<evidence type="ECO:0000259" key="10">
    <source>
        <dbReference type="PROSITE" id="PS50928"/>
    </source>
</evidence>
<comment type="subcellular location">
    <subcellularLocation>
        <location evidence="1 8">Cell membrane</location>
        <topology evidence="1 8">Multi-pass membrane protein</topology>
    </subcellularLocation>
</comment>
<dbReference type="InterPro" id="IPR043429">
    <property type="entry name" value="ArtM/GltK/GlnP/TcyL/YhdX-like"/>
</dbReference>
<dbReference type="SUPFAM" id="SSF161098">
    <property type="entry name" value="MetI-like"/>
    <property type="match status" value="1"/>
</dbReference>